<evidence type="ECO:0000256" key="5">
    <source>
        <dbReference type="SAM" id="MobiDB-lite"/>
    </source>
</evidence>
<protein>
    <submittedName>
        <fullName evidence="6">Segregation and condensation protein B</fullName>
    </submittedName>
</protein>
<keyword evidence="4" id="KW-0131">Cell cycle</keyword>
<dbReference type="PANTHER" id="PTHR34298">
    <property type="entry name" value="SEGREGATION AND CONDENSATION PROTEIN B"/>
    <property type="match status" value="1"/>
</dbReference>
<keyword evidence="1" id="KW-0963">Cytoplasm</keyword>
<gene>
    <name evidence="6" type="primary">scpB</name>
    <name evidence="6" type="ORF">R50_1192</name>
</gene>
<evidence type="ECO:0000256" key="4">
    <source>
        <dbReference type="ARBA" id="ARBA00023306"/>
    </source>
</evidence>
<dbReference type="PANTHER" id="PTHR34298:SF2">
    <property type="entry name" value="SEGREGATION AND CONDENSATION PROTEIN B"/>
    <property type="match status" value="1"/>
</dbReference>
<evidence type="ECO:0000313" key="7">
    <source>
        <dbReference type="Proteomes" id="UP000503399"/>
    </source>
</evidence>
<dbReference type="InterPro" id="IPR036390">
    <property type="entry name" value="WH_DNA-bd_sf"/>
</dbReference>
<dbReference type="NCBIfam" id="TIGR00281">
    <property type="entry name" value="SMC-Scp complex subunit ScpB"/>
    <property type="match status" value="1"/>
</dbReference>
<feature type="region of interest" description="Disordered" evidence="5">
    <location>
        <begin position="163"/>
        <end position="186"/>
    </location>
</feature>
<sequence length="186" mass="19555">MSAVDPARLLEAILFLQGEPVAVAALARRLSLPEAVVEEALERLARRLEAGGSALRVVRVAGGVALATDPALDAALSAADFGQEPVALSHAAWETLAVVAYRQPVTRLEIETLRRANPERALATLIERGLVEEVGRKDVPGRPILYGTTPFFLKAFGLSGLEALPPLPEPPAPDPEEDGTGSSPGT</sequence>
<dbReference type="InterPro" id="IPR036388">
    <property type="entry name" value="WH-like_DNA-bd_sf"/>
</dbReference>
<dbReference type="SUPFAM" id="SSF46785">
    <property type="entry name" value="Winged helix' DNA-binding domain"/>
    <property type="match status" value="2"/>
</dbReference>
<evidence type="ECO:0000256" key="3">
    <source>
        <dbReference type="ARBA" id="ARBA00022829"/>
    </source>
</evidence>
<evidence type="ECO:0000313" key="6">
    <source>
        <dbReference type="EMBL" id="CAB1128698.1"/>
    </source>
</evidence>
<evidence type="ECO:0000256" key="2">
    <source>
        <dbReference type="ARBA" id="ARBA00022618"/>
    </source>
</evidence>
<dbReference type="AlphaFoldDB" id="A0A6F8ZG21"/>
<name>A0A6F8ZG21_9FIRM</name>
<dbReference type="PIRSF" id="PIRSF019345">
    <property type="entry name" value="ScpB"/>
    <property type="match status" value="1"/>
</dbReference>
<keyword evidence="2" id="KW-0132">Cell division</keyword>
<dbReference type="GO" id="GO:0051301">
    <property type="term" value="P:cell division"/>
    <property type="evidence" value="ECO:0007669"/>
    <property type="project" value="UniProtKB-KW"/>
</dbReference>
<dbReference type="EMBL" id="LR778114">
    <property type="protein sequence ID" value="CAB1128698.1"/>
    <property type="molecule type" value="Genomic_DNA"/>
</dbReference>
<dbReference type="Pfam" id="PF04079">
    <property type="entry name" value="SMC_ScpB"/>
    <property type="match status" value="1"/>
</dbReference>
<dbReference type="KEGG" id="hfv:R50_1192"/>
<reference evidence="6 7" key="1">
    <citation type="submission" date="2020-02" db="EMBL/GenBank/DDBJ databases">
        <authorList>
            <person name="Hogendoorn C."/>
        </authorList>
    </citation>
    <scope>NUCLEOTIDE SEQUENCE [LARGE SCALE GENOMIC DNA]</scope>
    <source>
        <strain evidence="6">R501</strain>
    </source>
</reference>
<organism evidence="6 7">
    <name type="scientific">Candidatus Hydrogenisulfobacillus filiaventi</name>
    <dbReference type="NCBI Taxonomy" id="2707344"/>
    <lineage>
        <taxon>Bacteria</taxon>
        <taxon>Bacillati</taxon>
        <taxon>Bacillota</taxon>
        <taxon>Clostridia</taxon>
        <taxon>Eubacteriales</taxon>
        <taxon>Clostridiales Family XVII. Incertae Sedis</taxon>
        <taxon>Candidatus Hydrogenisulfobacillus</taxon>
    </lineage>
</organism>
<proteinExistence type="predicted"/>
<evidence type="ECO:0000256" key="1">
    <source>
        <dbReference type="ARBA" id="ARBA00022490"/>
    </source>
</evidence>
<dbReference type="GO" id="GO:0051304">
    <property type="term" value="P:chromosome separation"/>
    <property type="evidence" value="ECO:0007669"/>
    <property type="project" value="InterPro"/>
</dbReference>
<dbReference type="Gene3D" id="1.10.10.10">
    <property type="entry name" value="Winged helix-like DNA-binding domain superfamily/Winged helix DNA-binding domain"/>
    <property type="match status" value="2"/>
</dbReference>
<dbReference type="Proteomes" id="UP000503399">
    <property type="component" value="Chromosome"/>
</dbReference>
<accession>A0A6F8ZG21</accession>
<dbReference type="InterPro" id="IPR005234">
    <property type="entry name" value="ScpB_csome_segregation"/>
</dbReference>
<keyword evidence="7" id="KW-1185">Reference proteome</keyword>
<keyword evidence="3" id="KW-0159">Chromosome partition</keyword>